<dbReference type="EMBL" id="CP003772">
    <property type="protein sequence ID" value="AFQ03864.1"/>
    <property type="molecule type" value="Genomic_DNA"/>
</dbReference>
<sequence length="108" mass="12987">MENQNSCSSVKEKELYNPKKSFLFAVISFFVFIIFFALAGSFTKFALEESRGYSFLVIVCYLLGTVCFFVFIYFWFWFLSEFFANRVLVKLWDLPTKKRRKRHAKKQR</sequence>
<keyword evidence="1" id="KW-0812">Transmembrane</keyword>
<dbReference type="AlphaFoldDB" id="A0ABC7ZIB7"/>
<evidence type="ECO:0000313" key="2">
    <source>
        <dbReference type="EMBL" id="AFQ03864.1"/>
    </source>
</evidence>
<keyword evidence="1" id="KW-0472">Membrane</keyword>
<protein>
    <recommendedName>
        <fullName evidence="4">Transmembrane protein</fullName>
    </recommendedName>
</protein>
<feature type="transmembrane region" description="Helical" evidence="1">
    <location>
        <begin position="21"/>
        <end position="43"/>
    </location>
</feature>
<accession>A0ABC7ZIB7</accession>
<evidence type="ECO:0000313" key="3">
    <source>
        <dbReference type="Proteomes" id="UP000005254"/>
    </source>
</evidence>
<keyword evidence="1" id="KW-1133">Transmembrane helix</keyword>
<gene>
    <name evidence="2" type="ORF">CM1_00360</name>
</gene>
<dbReference type="Proteomes" id="UP000005254">
    <property type="component" value="Chromosome"/>
</dbReference>
<evidence type="ECO:0000256" key="1">
    <source>
        <dbReference type="SAM" id="Phobius"/>
    </source>
</evidence>
<reference evidence="2 3" key="1">
    <citation type="journal article" date="2012" name="J. Bacteriol.">
        <title>Draft Genome Sequences of Four Axenic Mycoplasma genitalium Strains Isolated from Denmark, Japan, and Australia.</title>
        <authorList>
            <person name="McGowin C.L."/>
            <person name="Ma L."/>
            <person name="Jensen J.S."/>
            <person name="Mancuso M.M."/>
            <person name="Hamasuna R."/>
            <person name="Adegboye D."/>
            <person name="Martin D.H."/>
        </authorList>
    </citation>
    <scope>NUCLEOTIDE SEQUENCE [LARGE SCALE GENOMIC DNA]</scope>
    <source>
        <strain evidence="2 3">M6320</strain>
    </source>
</reference>
<feature type="transmembrane region" description="Helical" evidence="1">
    <location>
        <begin position="55"/>
        <end position="78"/>
    </location>
</feature>
<dbReference type="RefSeq" id="WP_014894371.1">
    <property type="nucleotide sequence ID" value="NC_018497.1"/>
</dbReference>
<evidence type="ECO:0008006" key="4">
    <source>
        <dbReference type="Google" id="ProtNLM"/>
    </source>
</evidence>
<dbReference type="KEGG" id="mgx:CM1_00360"/>
<name>A0ABC7ZIB7_MYCGT</name>
<proteinExistence type="predicted"/>
<organism evidence="2 3">
    <name type="scientific">Mycoplasmoides genitalium M6320</name>
    <dbReference type="NCBI Taxonomy" id="662945"/>
    <lineage>
        <taxon>Bacteria</taxon>
        <taxon>Bacillati</taxon>
        <taxon>Mycoplasmatota</taxon>
        <taxon>Mycoplasmoidales</taxon>
        <taxon>Mycoplasmoidaceae</taxon>
        <taxon>Mycoplasmoides</taxon>
    </lineage>
</organism>